<evidence type="ECO:0000313" key="6">
    <source>
        <dbReference type="Proteomes" id="UP000554235"/>
    </source>
</evidence>
<name>A0A8H4L591_9HYPO</name>
<dbReference type="Proteomes" id="UP000554235">
    <property type="component" value="Unassembled WGS sequence"/>
</dbReference>
<dbReference type="Gene3D" id="3.40.50.720">
    <property type="entry name" value="NAD(P)-binding Rossmann-like Domain"/>
    <property type="match status" value="1"/>
</dbReference>
<dbReference type="OrthoDB" id="419598at2759"/>
<dbReference type="InterPro" id="IPR036291">
    <property type="entry name" value="NAD(P)-bd_dom_sf"/>
</dbReference>
<dbReference type="InterPro" id="IPR051609">
    <property type="entry name" value="NmrA/Isoflavone_reductase-like"/>
</dbReference>
<evidence type="ECO:0000256" key="3">
    <source>
        <dbReference type="ARBA" id="ARBA00023002"/>
    </source>
</evidence>
<comment type="caution">
    <text evidence="5">The sequence shown here is derived from an EMBL/GenBank/DDBJ whole genome shotgun (WGS) entry which is preliminary data.</text>
</comment>
<comment type="similarity">
    <text evidence="1">Belongs to the NmrA-type oxidoreductase family. Isoflavone reductase subfamily.</text>
</comment>
<dbReference type="SUPFAM" id="SSF51735">
    <property type="entry name" value="NAD(P)-binding Rossmann-fold domains"/>
    <property type="match status" value="1"/>
</dbReference>
<dbReference type="PANTHER" id="PTHR47706:SF4">
    <property type="entry name" value="NMRA-LIKE DOMAIN-CONTAINING PROTEIN"/>
    <property type="match status" value="1"/>
</dbReference>
<dbReference type="GO" id="GO:0016491">
    <property type="term" value="F:oxidoreductase activity"/>
    <property type="evidence" value="ECO:0007669"/>
    <property type="project" value="UniProtKB-KW"/>
</dbReference>
<sequence length="160" mass="17651">MSVIAVARGTGQLGRSIVETLLANGNYKVIILARKANQVAQEAIEAPVIPLNYANVDDITSALEAHNVHTLISTIVTMNDVEPELNLIKAADKSATTKRFVPSYWATDYPAEFRDTFFVAKNKFQALNALESTSLEYAAFVFGYFLDYFVAPHVKSHLNP</sequence>
<dbReference type="EMBL" id="JAADYS010001380">
    <property type="protein sequence ID" value="KAF4463330.1"/>
    <property type="molecule type" value="Genomic_DNA"/>
</dbReference>
<proteinExistence type="inferred from homology"/>
<evidence type="ECO:0000256" key="1">
    <source>
        <dbReference type="ARBA" id="ARBA00005725"/>
    </source>
</evidence>
<evidence type="ECO:0000256" key="2">
    <source>
        <dbReference type="ARBA" id="ARBA00022857"/>
    </source>
</evidence>
<feature type="domain" description="NAD(P)-binding" evidence="4">
    <location>
        <begin position="9"/>
        <end position="143"/>
    </location>
</feature>
<organism evidence="5 6">
    <name type="scientific">Fusarium albosuccineum</name>
    <dbReference type="NCBI Taxonomy" id="1237068"/>
    <lineage>
        <taxon>Eukaryota</taxon>
        <taxon>Fungi</taxon>
        <taxon>Dikarya</taxon>
        <taxon>Ascomycota</taxon>
        <taxon>Pezizomycotina</taxon>
        <taxon>Sordariomycetes</taxon>
        <taxon>Hypocreomycetidae</taxon>
        <taxon>Hypocreales</taxon>
        <taxon>Nectriaceae</taxon>
        <taxon>Fusarium</taxon>
        <taxon>Fusarium decemcellulare species complex</taxon>
    </lineage>
</organism>
<evidence type="ECO:0000259" key="4">
    <source>
        <dbReference type="Pfam" id="PF13460"/>
    </source>
</evidence>
<keyword evidence="3" id="KW-0560">Oxidoreductase</keyword>
<dbReference type="Pfam" id="PF13460">
    <property type="entry name" value="NAD_binding_10"/>
    <property type="match status" value="1"/>
</dbReference>
<accession>A0A8H4L591</accession>
<evidence type="ECO:0000313" key="5">
    <source>
        <dbReference type="EMBL" id="KAF4463330.1"/>
    </source>
</evidence>
<dbReference type="AlphaFoldDB" id="A0A8H4L591"/>
<gene>
    <name evidence="5" type="ORF">FALBO_9844</name>
</gene>
<protein>
    <submittedName>
        <fullName evidence="5">NAD(P)-binding</fullName>
    </submittedName>
</protein>
<reference evidence="5 6" key="1">
    <citation type="submission" date="2020-01" db="EMBL/GenBank/DDBJ databases">
        <title>Identification and distribution of gene clusters putatively required for synthesis of sphingolipid metabolism inhibitors in phylogenetically diverse species of the filamentous fungus Fusarium.</title>
        <authorList>
            <person name="Kim H.-S."/>
            <person name="Busman M."/>
            <person name="Brown D.W."/>
            <person name="Divon H."/>
            <person name="Uhlig S."/>
            <person name="Proctor R.H."/>
        </authorList>
    </citation>
    <scope>NUCLEOTIDE SEQUENCE [LARGE SCALE GENOMIC DNA]</scope>
    <source>
        <strain evidence="5 6">NRRL 20459</strain>
    </source>
</reference>
<keyword evidence="2" id="KW-0521">NADP</keyword>
<dbReference type="InterPro" id="IPR016040">
    <property type="entry name" value="NAD(P)-bd_dom"/>
</dbReference>
<dbReference type="PANTHER" id="PTHR47706">
    <property type="entry name" value="NMRA-LIKE FAMILY PROTEIN"/>
    <property type="match status" value="1"/>
</dbReference>
<keyword evidence="6" id="KW-1185">Reference proteome</keyword>